<dbReference type="Proteomes" id="UP001150238">
    <property type="component" value="Unassembled WGS sequence"/>
</dbReference>
<dbReference type="EMBL" id="JANVFS010000020">
    <property type="protein sequence ID" value="KAJ4476347.1"/>
    <property type="molecule type" value="Genomic_DNA"/>
</dbReference>
<dbReference type="AlphaFoldDB" id="A0A9W9A7H1"/>
<gene>
    <name evidence="1" type="ORF">C8J55DRAFT_431583</name>
</gene>
<evidence type="ECO:0000313" key="1">
    <source>
        <dbReference type="EMBL" id="KAJ4476347.1"/>
    </source>
</evidence>
<protein>
    <submittedName>
        <fullName evidence="1">Uncharacterized protein</fullName>
    </submittedName>
</protein>
<evidence type="ECO:0000313" key="2">
    <source>
        <dbReference type="Proteomes" id="UP001150238"/>
    </source>
</evidence>
<comment type="caution">
    <text evidence="1">The sequence shown here is derived from an EMBL/GenBank/DDBJ whole genome shotgun (WGS) entry which is preliminary data.</text>
</comment>
<feature type="non-terminal residue" evidence="1">
    <location>
        <position position="116"/>
    </location>
</feature>
<organism evidence="1 2">
    <name type="scientific">Lentinula lateritia</name>
    <dbReference type="NCBI Taxonomy" id="40482"/>
    <lineage>
        <taxon>Eukaryota</taxon>
        <taxon>Fungi</taxon>
        <taxon>Dikarya</taxon>
        <taxon>Basidiomycota</taxon>
        <taxon>Agaricomycotina</taxon>
        <taxon>Agaricomycetes</taxon>
        <taxon>Agaricomycetidae</taxon>
        <taxon>Agaricales</taxon>
        <taxon>Marasmiineae</taxon>
        <taxon>Omphalotaceae</taxon>
        <taxon>Lentinula</taxon>
    </lineage>
</organism>
<reference evidence="1" key="1">
    <citation type="submission" date="2022-08" db="EMBL/GenBank/DDBJ databases">
        <authorList>
            <consortium name="DOE Joint Genome Institute"/>
            <person name="Min B."/>
            <person name="Riley R."/>
            <person name="Sierra-Patev S."/>
            <person name="Naranjo-Ortiz M."/>
            <person name="Looney B."/>
            <person name="Konkel Z."/>
            <person name="Slot J.C."/>
            <person name="Sakamoto Y."/>
            <person name="Steenwyk J.L."/>
            <person name="Rokas A."/>
            <person name="Carro J."/>
            <person name="Camarero S."/>
            <person name="Ferreira P."/>
            <person name="Molpeceres G."/>
            <person name="Ruiz-Duenas F.J."/>
            <person name="Serrano A."/>
            <person name="Henrissat B."/>
            <person name="Drula E."/>
            <person name="Hughes K.W."/>
            <person name="Mata J.L."/>
            <person name="Ishikawa N.K."/>
            <person name="Vargas-Isla R."/>
            <person name="Ushijima S."/>
            <person name="Smith C.A."/>
            <person name="Ahrendt S."/>
            <person name="Andreopoulos W."/>
            <person name="He G."/>
            <person name="Labutti K."/>
            <person name="Lipzen A."/>
            <person name="Ng V."/>
            <person name="Sandor L."/>
            <person name="Barry K."/>
            <person name="Martinez A.T."/>
            <person name="Xiao Y."/>
            <person name="Gibbons J.G."/>
            <person name="Terashima K."/>
            <person name="Hibbett D.S."/>
            <person name="Grigoriev I.V."/>
        </authorList>
    </citation>
    <scope>NUCLEOTIDE SEQUENCE</scope>
    <source>
        <strain evidence="1">Sp2 HRB7682 ss15</strain>
    </source>
</reference>
<proteinExistence type="predicted"/>
<reference evidence="1" key="2">
    <citation type="journal article" date="2023" name="Proc. Natl. Acad. Sci. U.S.A.">
        <title>A global phylogenomic analysis of the shiitake genus Lentinula.</title>
        <authorList>
            <person name="Sierra-Patev S."/>
            <person name="Min B."/>
            <person name="Naranjo-Ortiz M."/>
            <person name="Looney B."/>
            <person name="Konkel Z."/>
            <person name="Slot J.C."/>
            <person name="Sakamoto Y."/>
            <person name="Steenwyk J.L."/>
            <person name="Rokas A."/>
            <person name="Carro J."/>
            <person name="Camarero S."/>
            <person name="Ferreira P."/>
            <person name="Molpeceres G."/>
            <person name="Ruiz-Duenas F.J."/>
            <person name="Serrano A."/>
            <person name="Henrissat B."/>
            <person name="Drula E."/>
            <person name="Hughes K.W."/>
            <person name="Mata J.L."/>
            <person name="Ishikawa N.K."/>
            <person name="Vargas-Isla R."/>
            <person name="Ushijima S."/>
            <person name="Smith C.A."/>
            <person name="Donoghue J."/>
            <person name="Ahrendt S."/>
            <person name="Andreopoulos W."/>
            <person name="He G."/>
            <person name="LaButti K."/>
            <person name="Lipzen A."/>
            <person name="Ng V."/>
            <person name="Riley R."/>
            <person name="Sandor L."/>
            <person name="Barry K."/>
            <person name="Martinez A.T."/>
            <person name="Xiao Y."/>
            <person name="Gibbons J.G."/>
            <person name="Terashima K."/>
            <person name="Grigoriev I.V."/>
            <person name="Hibbett D."/>
        </authorList>
    </citation>
    <scope>NUCLEOTIDE SEQUENCE</scope>
    <source>
        <strain evidence="1">Sp2 HRB7682 ss15</strain>
    </source>
</reference>
<sequence length="116" mass="13049">TTNSSPLSVGHRIKLYPVHLPPTLDDANVGLLQTSSVLAEVTVLDHNNYRVAWRIAGMLPRWMLDAERWQMVTVEETDVKCKYESYEVFKGILAYVGKELAMGINAMAEGLTRRAE</sequence>
<accession>A0A9W9A7H1</accession>
<name>A0A9W9A7H1_9AGAR</name>